<feature type="region of interest" description="Disordered" evidence="1">
    <location>
        <begin position="163"/>
        <end position="190"/>
    </location>
</feature>
<evidence type="ECO:0000256" key="1">
    <source>
        <dbReference type="SAM" id="MobiDB-lite"/>
    </source>
</evidence>
<dbReference type="Proteomes" id="UP000039865">
    <property type="component" value="Unassembled WGS sequence"/>
</dbReference>
<feature type="compositionally biased region" description="Basic and acidic residues" evidence="1">
    <location>
        <begin position="626"/>
        <end position="635"/>
    </location>
</feature>
<feature type="region of interest" description="Disordered" evidence="1">
    <location>
        <begin position="595"/>
        <end position="642"/>
    </location>
</feature>
<feature type="compositionally biased region" description="Polar residues" evidence="1">
    <location>
        <begin position="19"/>
        <end position="36"/>
    </location>
</feature>
<dbReference type="AlphaFoldDB" id="A0A077ZZ53"/>
<feature type="region of interest" description="Disordered" evidence="1">
    <location>
        <begin position="256"/>
        <end position="325"/>
    </location>
</feature>
<evidence type="ECO:0000313" key="3">
    <source>
        <dbReference type="EMBL" id="CDW74852.1"/>
    </source>
</evidence>
<reference evidence="3 4" key="1">
    <citation type="submission" date="2014-06" db="EMBL/GenBank/DDBJ databases">
        <authorList>
            <person name="Swart Estienne"/>
        </authorList>
    </citation>
    <scope>NUCLEOTIDE SEQUENCE [LARGE SCALE GENOMIC DNA]</scope>
    <source>
        <strain evidence="3 4">130c</strain>
    </source>
</reference>
<evidence type="ECO:0000313" key="4">
    <source>
        <dbReference type="Proteomes" id="UP000039865"/>
    </source>
</evidence>
<accession>A0A077ZZ53</accession>
<feature type="compositionally biased region" description="Basic and acidic residues" evidence="1">
    <location>
        <begin position="163"/>
        <end position="177"/>
    </location>
</feature>
<dbReference type="OrthoDB" id="447812at2759"/>
<feature type="compositionally biased region" description="Low complexity" evidence="1">
    <location>
        <begin position="297"/>
        <end position="313"/>
    </location>
</feature>
<feature type="region of interest" description="Disordered" evidence="1">
    <location>
        <begin position="448"/>
        <end position="490"/>
    </location>
</feature>
<feature type="compositionally biased region" description="Low complexity" evidence="1">
    <location>
        <begin position="448"/>
        <end position="460"/>
    </location>
</feature>
<feature type="region of interest" description="Disordered" evidence="1">
    <location>
        <begin position="1"/>
        <end position="44"/>
    </location>
</feature>
<feature type="compositionally biased region" description="Low complexity" evidence="1">
    <location>
        <begin position="476"/>
        <end position="488"/>
    </location>
</feature>
<feature type="compositionally biased region" description="Low complexity" evidence="1">
    <location>
        <begin position="278"/>
        <end position="290"/>
    </location>
</feature>
<feature type="region of interest" description="Disordered" evidence="1">
    <location>
        <begin position="216"/>
        <end position="244"/>
    </location>
</feature>
<feature type="compositionally biased region" description="Low complexity" evidence="1">
    <location>
        <begin position="224"/>
        <end position="243"/>
    </location>
</feature>
<dbReference type="EMBL" id="CCKQ01003714">
    <property type="protein sequence ID" value="CDW74852.1"/>
    <property type="molecule type" value="Genomic_DNA"/>
</dbReference>
<sequence>MSQQKTTTSKQKKKNNTQPPLVNQTQDTSTVTQNEENGVKTKGESKVKSLKFNFLLQTRGQRCLIRKTKEFQDPTNPGSIIEFEGVIDLFPSNGSELRLADITKYLVSPDNRRVELDKIEYGHFRMSEIAEVLFEGINIQRAGVVKAERPILNIVNQQKDEVINKDQTDNQKQEGKNKVTTASALQSSNVQQREVKYNENIWQDLEIDTKITQKLQKGNKKKQNSQQYQQQQYQQKQSGVSKQNGTIEEKNLNNQFQSQNQQQPQQLQQNFKKEKQQQKFQQKLSQQNQSEKQKHPQSQNSSILSNQQTQQNNKDNVITQAGQPRELERYIDKETSQKINHEAVNDSKVDWSALNQFELNQKMFNTKSTYDFEKYTSKLDEKKLTEEQKQKAKTISLDIERDELVNEAKQAQIRAELIGDQDDEEYQHSSVIKVNEKRLQVNQYFGNQNQTQNHQSQPQQKKQKTKNNKQKATGSNHNEQNNNKKQQNVVTINEKQVKLITKQQDDEIEQQKLRDALREAIGAQNNSLSQMNQFQQQIAALGVNQTGPIDSRSRTGSLLNSVSMNVVGNLNLDPREVEYDAHQQILMYKIEKKKEEMTRNRKSSETFRFESQRLDERIKQNLQSPETRRENDKKAMQHQKQIQKPHFLFKSVNIDKLQKFNAYHSLEKKQPLENVACLIEDWAVDAKDQSRQLIVE</sequence>
<gene>
    <name evidence="3" type="primary">Contig8553.g9130</name>
    <name evidence="3" type="ORF">STYLEM_3835</name>
</gene>
<feature type="compositionally biased region" description="Polar residues" evidence="1">
    <location>
        <begin position="178"/>
        <end position="190"/>
    </location>
</feature>
<name>A0A077ZZ53_STYLE</name>
<feature type="compositionally biased region" description="Basic and acidic residues" evidence="1">
    <location>
        <begin position="595"/>
        <end position="619"/>
    </location>
</feature>
<feature type="compositionally biased region" description="Low complexity" evidence="1">
    <location>
        <begin position="256"/>
        <end position="270"/>
    </location>
</feature>
<dbReference type="InParanoid" id="A0A077ZZ53"/>
<feature type="domain" description="LsmAD" evidence="2">
    <location>
        <begin position="364"/>
        <end position="432"/>
    </location>
</feature>
<protein>
    <recommendedName>
        <fullName evidence="2">LsmAD domain-containing protein</fullName>
    </recommendedName>
</protein>
<dbReference type="InterPro" id="IPR009604">
    <property type="entry name" value="LsmAD_domain"/>
</dbReference>
<dbReference type="Pfam" id="PF06741">
    <property type="entry name" value="LsmAD"/>
    <property type="match status" value="1"/>
</dbReference>
<proteinExistence type="predicted"/>
<organism evidence="3 4">
    <name type="scientific">Stylonychia lemnae</name>
    <name type="common">Ciliate</name>
    <dbReference type="NCBI Taxonomy" id="5949"/>
    <lineage>
        <taxon>Eukaryota</taxon>
        <taxon>Sar</taxon>
        <taxon>Alveolata</taxon>
        <taxon>Ciliophora</taxon>
        <taxon>Intramacronucleata</taxon>
        <taxon>Spirotrichea</taxon>
        <taxon>Stichotrichia</taxon>
        <taxon>Sporadotrichida</taxon>
        <taxon>Oxytrichidae</taxon>
        <taxon>Stylonychinae</taxon>
        <taxon>Stylonychia</taxon>
    </lineage>
</organism>
<evidence type="ECO:0000259" key="2">
    <source>
        <dbReference type="Pfam" id="PF06741"/>
    </source>
</evidence>
<keyword evidence="4" id="KW-1185">Reference proteome</keyword>